<keyword evidence="7" id="KW-1185">Reference proteome</keyword>
<dbReference type="Pfam" id="PF04586">
    <property type="entry name" value="Peptidase_S78"/>
    <property type="match status" value="1"/>
</dbReference>
<dbReference type="EMBL" id="RAWM01000178">
    <property type="protein sequence ID" value="RKH58997.1"/>
    <property type="molecule type" value="Genomic_DNA"/>
</dbReference>
<accession>A0A3A8PRA5</accession>
<evidence type="ECO:0000256" key="4">
    <source>
        <dbReference type="SAM" id="MobiDB-lite"/>
    </source>
</evidence>
<evidence type="ECO:0000313" key="6">
    <source>
        <dbReference type="EMBL" id="RKH58997.1"/>
    </source>
</evidence>
<evidence type="ECO:0000256" key="2">
    <source>
        <dbReference type="ARBA" id="ARBA00022670"/>
    </source>
</evidence>
<dbReference type="GO" id="GO:0008233">
    <property type="term" value="F:peptidase activity"/>
    <property type="evidence" value="ECO:0007669"/>
    <property type="project" value="UniProtKB-KW"/>
</dbReference>
<dbReference type="RefSeq" id="WP_121771773.1">
    <property type="nucleotide sequence ID" value="NZ_RAWM01000178.1"/>
</dbReference>
<dbReference type="OrthoDB" id="5384932at2"/>
<dbReference type="GO" id="GO:0006508">
    <property type="term" value="P:proteolysis"/>
    <property type="evidence" value="ECO:0007669"/>
    <property type="project" value="UniProtKB-KW"/>
</dbReference>
<reference evidence="7" key="1">
    <citation type="submission" date="2018-09" db="EMBL/GenBank/DDBJ databases">
        <authorList>
            <person name="Livingstone P.G."/>
            <person name="Whitworth D.E."/>
        </authorList>
    </citation>
    <scope>NUCLEOTIDE SEQUENCE [LARGE SCALE GENOMIC DNA]</scope>
    <source>
        <strain evidence="7">AB047A</strain>
    </source>
</reference>
<keyword evidence="1" id="KW-1188">Viral release from host cell</keyword>
<keyword evidence="3" id="KW-0378">Hydrolase</keyword>
<gene>
    <name evidence="6" type="ORF">D7X96_36035</name>
</gene>
<sequence>MPNPITRSLQLAAVRKDADALTAVEAGSGRRVYTFRASDGDFDRYSDRLNVKGWRIDGYNANGVVLFNHDDGAQAALTGAEPPLPIGKGRVYVENDALMIDVEFDDEDDFARKVERKVAKGILNAVSVRYLMLPGQYRANDRGGFDCDAQELLEVSIVTIPGNARALRAKSLDGEGEDLVERIAKRVVELLEERESKENDKADASDEQGEKPNTGDEPAAPNESKPDTGEPPSADAPKADDEDDKAKGLDAAQAAKVFVEAFKGYIRGSDKK</sequence>
<organism evidence="6 7">
    <name type="scientific">Corallococcus interemptor</name>
    <dbReference type="NCBI Taxonomy" id="2316720"/>
    <lineage>
        <taxon>Bacteria</taxon>
        <taxon>Pseudomonadati</taxon>
        <taxon>Myxococcota</taxon>
        <taxon>Myxococcia</taxon>
        <taxon>Myxococcales</taxon>
        <taxon>Cystobacterineae</taxon>
        <taxon>Myxococcaceae</taxon>
        <taxon>Corallococcus</taxon>
    </lineage>
</organism>
<evidence type="ECO:0000256" key="3">
    <source>
        <dbReference type="ARBA" id="ARBA00022801"/>
    </source>
</evidence>
<keyword evidence="2" id="KW-0645">Protease</keyword>
<feature type="compositionally biased region" description="Basic and acidic residues" evidence="4">
    <location>
        <begin position="193"/>
        <end position="214"/>
    </location>
</feature>
<feature type="region of interest" description="Disordered" evidence="4">
    <location>
        <begin position="193"/>
        <end position="249"/>
    </location>
</feature>
<dbReference type="AlphaFoldDB" id="A0A3A8PRA5"/>
<comment type="caution">
    <text evidence="6">The sequence shown here is derived from an EMBL/GenBank/DDBJ whole genome shotgun (WGS) entry which is preliminary data.</text>
</comment>
<evidence type="ECO:0000256" key="1">
    <source>
        <dbReference type="ARBA" id="ARBA00022612"/>
    </source>
</evidence>
<evidence type="ECO:0000259" key="5">
    <source>
        <dbReference type="Pfam" id="PF04586"/>
    </source>
</evidence>
<dbReference type="InterPro" id="IPR054613">
    <property type="entry name" value="Peptidase_S78_dom"/>
</dbReference>
<dbReference type="Proteomes" id="UP000282656">
    <property type="component" value="Unassembled WGS sequence"/>
</dbReference>
<proteinExistence type="predicted"/>
<name>A0A3A8PRA5_9BACT</name>
<protein>
    <submittedName>
        <fullName evidence="6">Primosomal replication protein N</fullName>
    </submittedName>
</protein>
<evidence type="ECO:0000313" key="7">
    <source>
        <dbReference type="Proteomes" id="UP000282656"/>
    </source>
</evidence>
<feature type="domain" description="Prohead serine protease" evidence="5">
    <location>
        <begin position="90"/>
        <end position="166"/>
    </location>
</feature>